<dbReference type="InterPro" id="IPR052339">
    <property type="entry name" value="Fe-S_Maturation_MIP18"/>
</dbReference>
<dbReference type="RefSeq" id="WP_238805840.1">
    <property type="nucleotide sequence ID" value="NZ_CAKLPY010000001.1"/>
</dbReference>
<evidence type="ECO:0000313" key="3">
    <source>
        <dbReference type="Proteomes" id="UP000837932"/>
    </source>
</evidence>
<dbReference type="Gene3D" id="3.30.300.130">
    <property type="entry name" value="Fe-S cluster assembly (FSCA)"/>
    <property type="match status" value="1"/>
</dbReference>
<accession>A0ABN8EU51</accession>
<dbReference type="SUPFAM" id="SSF117916">
    <property type="entry name" value="Fe-S cluster assembly (FSCA) domain-like"/>
    <property type="match status" value="1"/>
</dbReference>
<dbReference type="InterPro" id="IPR034904">
    <property type="entry name" value="FSCA_dom_sf"/>
</dbReference>
<evidence type="ECO:0000313" key="2">
    <source>
        <dbReference type="EMBL" id="CAH0995318.1"/>
    </source>
</evidence>
<protein>
    <submittedName>
        <fullName evidence="2">Fe-S protein maturation auxiliary factor SufT</fullName>
    </submittedName>
</protein>
<dbReference type="InterPro" id="IPR002744">
    <property type="entry name" value="MIP18-like"/>
</dbReference>
<proteinExistence type="predicted"/>
<comment type="caution">
    <text evidence="2">The sequence shown here is derived from an EMBL/GenBank/DDBJ whole genome shotgun (WGS) entry which is preliminary data.</text>
</comment>
<dbReference type="PANTHER" id="PTHR42831">
    <property type="entry name" value="FE-S PROTEIN MATURATION AUXILIARY FACTOR YITW"/>
    <property type="match status" value="1"/>
</dbReference>
<sequence length="103" mass="11631">MTDQELKDKVIEAIKLVYDPEIPVDVYELGLIYDIKVFPVNNIYVLMTLTSPSCPSAESIPVEIEQKIREIEGVSDVSVELTFDPPYSTEMMSEVAKLELGFM</sequence>
<dbReference type="Proteomes" id="UP000837932">
    <property type="component" value="Unassembled WGS sequence"/>
</dbReference>
<gene>
    <name evidence="2" type="primary">sufT</name>
    <name evidence="2" type="ORF">EMA8858_01439</name>
</gene>
<reference evidence="2" key="1">
    <citation type="submission" date="2021-12" db="EMBL/GenBank/DDBJ databases">
        <authorList>
            <person name="Rodrigo-Torres L."/>
            <person name="Arahal R. D."/>
            <person name="Lucena T."/>
        </authorList>
    </citation>
    <scope>NUCLEOTIDE SEQUENCE</scope>
    <source>
        <strain evidence="2">CECT 8858</strain>
    </source>
</reference>
<dbReference type="EMBL" id="CAKLPY010000001">
    <property type="protein sequence ID" value="CAH0995318.1"/>
    <property type="molecule type" value="Genomic_DNA"/>
</dbReference>
<dbReference type="Pfam" id="PF01883">
    <property type="entry name" value="FeS_assembly_P"/>
    <property type="match status" value="1"/>
</dbReference>
<evidence type="ECO:0000259" key="1">
    <source>
        <dbReference type="Pfam" id="PF01883"/>
    </source>
</evidence>
<dbReference type="PANTHER" id="PTHR42831:SF1">
    <property type="entry name" value="FE-S PROTEIN MATURATION AUXILIARY FACTOR YITW"/>
    <property type="match status" value="1"/>
</dbReference>
<name>A0ABN8EU51_9BACT</name>
<keyword evidence="3" id="KW-1185">Reference proteome</keyword>
<feature type="domain" description="MIP18 family-like" evidence="1">
    <location>
        <begin position="7"/>
        <end position="80"/>
    </location>
</feature>
<organism evidence="2 3">
    <name type="scientific">Emticicia aquatica</name>
    <dbReference type="NCBI Taxonomy" id="1681835"/>
    <lineage>
        <taxon>Bacteria</taxon>
        <taxon>Pseudomonadati</taxon>
        <taxon>Bacteroidota</taxon>
        <taxon>Cytophagia</taxon>
        <taxon>Cytophagales</taxon>
        <taxon>Leadbetterellaceae</taxon>
        <taxon>Emticicia</taxon>
    </lineage>
</organism>